<keyword evidence="5" id="KW-0472">Membrane</keyword>
<dbReference type="Proteomes" id="UP000551758">
    <property type="component" value="Unassembled WGS sequence"/>
</dbReference>
<dbReference type="GO" id="GO:0030246">
    <property type="term" value="F:carbohydrate binding"/>
    <property type="evidence" value="ECO:0007669"/>
    <property type="project" value="UniProtKB-KW"/>
</dbReference>
<evidence type="ECO:0000259" key="6">
    <source>
        <dbReference type="PROSITE" id="PS50041"/>
    </source>
</evidence>
<dbReference type="InterPro" id="IPR033989">
    <property type="entry name" value="CD209-like_CTLD"/>
</dbReference>
<dbReference type="AlphaFoldDB" id="A0A7J7EQK8"/>
<feature type="coiled-coil region" evidence="3">
    <location>
        <begin position="494"/>
        <end position="619"/>
    </location>
</feature>
<dbReference type="SMART" id="SM00034">
    <property type="entry name" value="CLECT"/>
    <property type="match status" value="2"/>
</dbReference>
<feature type="transmembrane region" description="Helical" evidence="5">
    <location>
        <begin position="20"/>
        <end position="47"/>
    </location>
</feature>
<dbReference type="SUPFAM" id="SSF58100">
    <property type="entry name" value="Bacterial hemolysins"/>
    <property type="match status" value="1"/>
</dbReference>
<feature type="domain" description="C-type lectin" evidence="6">
    <location>
        <begin position="182"/>
        <end position="265"/>
    </location>
</feature>
<dbReference type="InterPro" id="IPR050111">
    <property type="entry name" value="C-type_lectin/snaclec_domain"/>
</dbReference>
<dbReference type="InterPro" id="IPR001304">
    <property type="entry name" value="C-type_lectin-like"/>
</dbReference>
<protein>
    <recommendedName>
        <fullName evidence="6">C-type lectin domain-containing protein</fullName>
    </recommendedName>
</protein>
<gene>
    <name evidence="7" type="ORF">HPG69_019747</name>
</gene>
<organism evidence="7 8">
    <name type="scientific">Diceros bicornis minor</name>
    <name type="common">South-central black rhinoceros</name>
    <dbReference type="NCBI Taxonomy" id="77932"/>
    <lineage>
        <taxon>Eukaryota</taxon>
        <taxon>Metazoa</taxon>
        <taxon>Chordata</taxon>
        <taxon>Craniata</taxon>
        <taxon>Vertebrata</taxon>
        <taxon>Euteleostomi</taxon>
        <taxon>Mammalia</taxon>
        <taxon>Eutheria</taxon>
        <taxon>Laurasiatheria</taxon>
        <taxon>Perissodactyla</taxon>
        <taxon>Rhinocerotidae</taxon>
        <taxon>Diceros</taxon>
    </lineage>
</organism>
<evidence type="ECO:0000313" key="8">
    <source>
        <dbReference type="Proteomes" id="UP000551758"/>
    </source>
</evidence>
<keyword evidence="8" id="KW-1185">Reference proteome</keyword>
<dbReference type="Pfam" id="PF00059">
    <property type="entry name" value="Lectin_C"/>
    <property type="match status" value="2"/>
</dbReference>
<name>A0A7J7EQK8_DICBM</name>
<evidence type="ECO:0000256" key="1">
    <source>
        <dbReference type="ARBA" id="ARBA00022734"/>
    </source>
</evidence>
<dbReference type="Gene3D" id="1.20.5.170">
    <property type="match status" value="8"/>
</dbReference>
<dbReference type="InterPro" id="IPR016186">
    <property type="entry name" value="C-type_lectin-like/link_sf"/>
</dbReference>
<feature type="domain" description="C-type lectin" evidence="6">
    <location>
        <begin position="751"/>
        <end position="869"/>
    </location>
</feature>
<dbReference type="InterPro" id="IPR018378">
    <property type="entry name" value="C-type_lectin_CS"/>
</dbReference>
<keyword evidence="1" id="KW-0430">Lectin</keyword>
<accession>A0A7J7EQK8</accession>
<feature type="transmembrane region" description="Helical" evidence="5">
    <location>
        <begin position="347"/>
        <end position="369"/>
    </location>
</feature>
<feature type="region of interest" description="Disordered" evidence="4">
    <location>
        <begin position="875"/>
        <end position="896"/>
    </location>
</feature>
<reference evidence="7 8" key="1">
    <citation type="journal article" date="2020" name="Mol. Biol. Evol.">
        <title>Interspecific Gene Flow and the Evolution of Specialization in Black and White Rhinoceros.</title>
        <authorList>
            <person name="Moodley Y."/>
            <person name="Westbury M.V."/>
            <person name="Russo I.M."/>
            <person name="Gopalakrishnan S."/>
            <person name="Rakotoarivelo A."/>
            <person name="Olsen R.A."/>
            <person name="Prost S."/>
            <person name="Tunstall T."/>
            <person name="Ryder O.A."/>
            <person name="Dalen L."/>
            <person name="Bruford M.W."/>
        </authorList>
    </citation>
    <scope>NUCLEOTIDE SEQUENCE [LARGE SCALE GENOMIC DNA]</scope>
    <source>
        <strain evidence="7">SBR-YM</strain>
        <tissue evidence="7">Skin</tissue>
    </source>
</reference>
<dbReference type="PROSITE" id="PS50041">
    <property type="entry name" value="C_TYPE_LECTIN_2"/>
    <property type="match status" value="2"/>
</dbReference>
<sequence>MEGPEPPPKTGLPLVPRKLLTVRAAVIFLTLVLVASVLLQAFLYSWFMGTISDVKTNAQLLKGRVDNISTLSSEIKRNRGGVEVAGVQVQMVNASLDRVRSQIQRLETGVKEANAQIQTLTRSWEEVNNLNAQIPELKRDLDKASALNAKVRGLQSSLENISKSLKQQNDILQVVSQGWKYFRGNFYYFSRIPKTWYSAQQFCMSRNSHLTSVTSESEQEFLYKAAGGLLHWIGLTKAGSEGDWHWVDDTPFDKVQSASQRTEKPLGKDVATFPGVSFLLADGVPAGEHAPLGSREQHLRMNEEEMNSDKVCFNTDKQSVSLHPQGVDSAKVAPAARRMPRLVKVTLAFMAVTIVSSLVALLVVDLYHFGRVAELQEAIQMFKGHVENSSTCGMEIQMLMCRVDNVSSQIQMLGGHLENTSADIQMVKGILKDASSLSFQTQMLKRSLEGANAEIQKLKGDMEKENTLNSQTQSFLKSSLENTTVDLYMLNRDLENANTEIQVLKAGLEMANAQAQLANGRLKNADAQIRVLRGSLESINDLRAQNQVLRSSLEGTNAEIQQLKVSLQNANALNSQTQTFIKDSLDNTSAEIQLLRSHLERAGDEIHLLKRDLETLTVQTRAGNRFLEQTDAQIQVFKTKLEKASALNSQIQMLNGDLKNASREIQTLKQKMKDAVALNSKTRMLESHLQNTSAEIQRLIGDLRSARTLTTQIQEVQSRLDTLHATFALQEQLQRSQDHLLQQILQGWKVYHGSLYYFSRIKKSWHAAERFCVSQGAHLASVTSEEEQEFLAETVSNSYHWIGLTDMGTEGSWRWVDGTQFSDTQSRAFWEKNQPDNWLNAKGHTEDCVHTQQKWNDVDCDVLYPWVCKKPIGQGAAEAGQSSEVTTTATSGTSLP</sequence>
<feature type="coiled-coil region" evidence="3">
    <location>
        <begin position="96"/>
        <end position="147"/>
    </location>
</feature>
<evidence type="ECO:0000256" key="2">
    <source>
        <dbReference type="ARBA" id="ARBA00023157"/>
    </source>
</evidence>
<dbReference type="PANTHER" id="PTHR22803">
    <property type="entry name" value="MANNOSE, PHOSPHOLIPASE, LECTIN RECEPTOR RELATED"/>
    <property type="match status" value="1"/>
</dbReference>
<keyword evidence="2" id="KW-1015">Disulfide bond</keyword>
<comment type="caution">
    <text evidence="7">The sequence shown here is derived from an EMBL/GenBank/DDBJ whole genome shotgun (WGS) entry which is preliminary data.</text>
</comment>
<dbReference type="Gene3D" id="3.10.100.10">
    <property type="entry name" value="Mannose-Binding Protein A, subunit A"/>
    <property type="match status" value="2"/>
</dbReference>
<keyword evidence="5" id="KW-0812">Transmembrane</keyword>
<dbReference type="EMBL" id="JACDTQ010002496">
    <property type="protein sequence ID" value="KAF5917941.1"/>
    <property type="molecule type" value="Genomic_DNA"/>
</dbReference>
<feature type="coiled-coil region" evidence="3">
    <location>
        <begin position="441"/>
        <end position="468"/>
    </location>
</feature>
<dbReference type="SUPFAM" id="SSF56436">
    <property type="entry name" value="C-type lectin-like"/>
    <property type="match status" value="2"/>
</dbReference>
<dbReference type="CDD" id="cd03590">
    <property type="entry name" value="CLECT_DC-SIGN_like"/>
    <property type="match status" value="1"/>
</dbReference>
<feature type="compositionally biased region" description="Polar residues" evidence="4">
    <location>
        <begin position="880"/>
        <end position="896"/>
    </location>
</feature>
<evidence type="ECO:0000256" key="5">
    <source>
        <dbReference type="SAM" id="Phobius"/>
    </source>
</evidence>
<evidence type="ECO:0000313" key="7">
    <source>
        <dbReference type="EMBL" id="KAF5917941.1"/>
    </source>
</evidence>
<evidence type="ECO:0000256" key="4">
    <source>
        <dbReference type="SAM" id="MobiDB-lite"/>
    </source>
</evidence>
<feature type="coiled-coil region" evidence="3">
    <location>
        <begin position="644"/>
        <end position="678"/>
    </location>
</feature>
<evidence type="ECO:0000256" key="3">
    <source>
        <dbReference type="SAM" id="Coils"/>
    </source>
</evidence>
<dbReference type="InterPro" id="IPR016187">
    <property type="entry name" value="CTDL_fold"/>
</dbReference>
<dbReference type="PROSITE" id="PS00615">
    <property type="entry name" value="C_TYPE_LECTIN_1"/>
    <property type="match status" value="1"/>
</dbReference>
<proteinExistence type="predicted"/>
<keyword evidence="3" id="KW-0175">Coiled coil</keyword>
<keyword evidence="5" id="KW-1133">Transmembrane helix</keyword>